<reference evidence="2 3" key="1">
    <citation type="journal article" date="2007" name="PLoS ONE">
        <title>Analysis of the neurotoxin complex genes in Clostridium botulinum A1-A4 and B1 strains: BoNT/A3, /Ba4 and /B1 clusters are located within plasmids.</title>
        <authorList>
            <person name="Smith T.J."/>
            <person name="Hill K.K."/>
            <person name="Foley B.T."/>
            <person name="Detter J.C."/>
            <person name="Munk A.C."/>
            <person name="Bruce D.C."/>
            <person name="Doggett N.A."/>
            <person name="Smith L.A."/>
            <person name="Marks J.D."/>
            <person name="Xie G."/>
            <person name="Brettin T.S."/>
        </authorList>
    </citation>
    <scope>NUCLEOTIDE SEQUENCE [LARGE SCALE GENOMIC DNA]</scope>
    <source>
        <strain evidence="3">Okra / Type B1</strain>
    </source>
</reference>
<feature type="transmembrane region" description="Helical" evidence="1">
    <location>
        <begin position="12"/>
        <end position="35"/>
    </location>
</feature>
<sequence>MNKLKMKKLKYLYPIISSLLALWVVNLFNIVKYFSFVPSEHRFDVCLALYLTIIQGLFTLVDECLKDKLFKISSKVQVIFYERKQNKDININPVICFNKETGVGEVKCSIKACGNAALLSNTELIIRFPNWVQVQPNIKECELSLSENDNLVHIYLKNLLTNTLNEEFKIEFNLPMVINDYNGHRENQIKCEFKFINDNIKYKMYPKEYSTNSFKLVSENI</sequence>
<dbReference type="RefSeq" id="WP_003399862.1">
    <property type="nucleotide sequence ID" value="NC_010516.1"/>
</dbReference>
<dbReference type="Proteomes" id="UP000008541">
    <property type="component" value="Chromosome"/>
</dbReference>
<proteinExistence type="predicted"/>
<gene>
    <name evidence="2" type="ordered locus">CLD_2075</name>
</gene>
<accession>B1IJ04</accession>
<keyword evidence="1" id="KW-0812">Transmembrane</keyword>
<keyword evidence="1" id="KW-0472">Membrane</keyword>
<dbReference type="EMBL" id="CP000939">
    <property type="protein sequence ID" value="ACA44130.1"/>
    <property type="molecule type" value="Genomic_DNA"/>
</dbReference>
<evidence type="ECO:0000313" key="3">
    <source>
        <dbReference type="Proteomes" id="UP000008541"/>
    </source>
</evidence>
<evidence type="ECO:0000313" key="2">
    <source>
        <dbReference type="EMBL" id="ACA44130.1"/>
    </source>
</evidence>
<keyword evidence="1" id="KW-1133">Transmembrane helix</keyword>
<protein>
    <submittedName>
        <fullName evidence="2">Uncharacterized protein</fullName>
    </submittedName>
</protein>
<organism evidence="2 3">
    <name type="scientific">Clostridium botulinum (strain Okra / Type B1)</name>
    <dbReference type="NCBI Taxonomy" id="498213"/>
    <lineage>
        <taxon>Bacteria</taxon>
        <taxon>Bacillati</taxon>
        <taxon>Bacillota</taxon>
        <taxon>Clostridia</taxon>
        <taxon>Eubacteriales</taxon>
        <taxon>Clostridiaceae</taxon>
        <taxon>Clostridium</taxon>
    </lineage>
</organism>
<name>B1IJ04_CLOBK</name>
<dbReference type="AlphaFoldDB" id="B1IJ04"/>
<evidence type="ECO:0000256" key="1">
    <source>
        <dbReference type="SAM" id="Phobius"/>
    </source>
</evidence>
<dbReference type="HOGENOM" id="CLU_1303126_0_0_9"/>
<dbReference type="KEGG" id="cbb:CLD_2075"/>